<dbReference type="AlphaFoldDB" id="A0A329QT88"/>
<feature type="compositionally biased region" description="Polar residues" evidence="1">
    <location>
        <begin position="84"/>
        <end position="93"/>
    </location>
</feature>
<evidence type="ECO:0000313" key="2">
    <source>
        <dbReference type="EMBL" id="RAW15630.1"/>
    </source>
</evidence>
<comment type="caution">
    <text evidence="2">The sequence shown here is derived from an EMBL/GenBank/DDBJ whole genome shotgun (WGS) entry which is preliminary data.</text>
</comment>
<dbReference type="RefSeq" id="WP_112257831.1">
    <property type="nucleotide sequence ID" value="NZ_QMIG01000005.1"/>
</dbReference>
<reference evidence="2 3" key="1">
    <citation type="submission" date="2018-06" db="EMBL/GenBank/DDBJ databases">
        <title>Phytoactinopolyspora halophila sp. nov., a novel halophilic actinomycete isolated from a saline soil in China.</title>
        <authorList>
            <person name="Tang S.-K."/>
        </authorList>
    </citation>
    <scope>NUCLEOTIDE SEQUENCE [LARGE SCALE GENOMIC DNA]</scope>
    <source>
        <strain evidence="2 3">YIM 96934</strain>
    </source>
</reference>
<proteinExistence type="predicted"/>
<accession>A0A329QT88</accession>
<sequence length="481" mass="51066">MNIERLVKDTVHDMGEQVPARTGLADDVLHQARRRKHATRTAVVGGVTVAAMAGATVGVTDPLGLWSAPDPGTGIEGGPAAAGQNGSSGNTSAAEEGNAPGNEGDASSTVVELDGLDTGDAPATPWYSEGAIHLGDAEVPFDVSFGHLRELEAVEGGAVALTAHEDDGEHRGHAVHLIRENGDVEKIAESSIFSIRVSADGTLVAWAEHEMDEATGSPVRTTVRVYDVTAGEVVHSRTQEDDLGDVGGVAGFLDDNQVVLNSAKNSPDGVYIWNIVEDSVTSWLDYGFARSFAPSGTVGAFMPPNDAPDRDTSIVDTETGEEMWTANRGTFPGFSAEGEYAALIMLHGPSPWIDGVHAQQILELEPDVGHTVTINGEEFTITQEMLDHARKYRERQENSDGRRDLVIVDAATGEEVTRFDVPDPAQATWESNDSLVFQATEDDETALVRCTVGGECELATEPRAVDTPIDVSDSPYLLGEL</sequence>
<evidence type="ECO:0000256" key="1">
    <source>
        <dbReference type="SAM" id="MobiDB-lite"/>
    </source>
</evidence>
<evidence type="ECO:0000313" key="3">
    <source>
        <dbReference type="Proteomes" id="UP000250462"/>
    </source>
</evidence>
<feature type="region of interest" description="Disordered" evidence="1">
    <location>
        <begin position="67"/>
        <end position="109"/>
    </location>
</feature>
<organism evidence="2 3">
    <name type="scientific">Phytoactinopolyspora halophila</name>
    <dbReference type="NCBI Taxonomy" id="1981511"/>
    <lineage>
        <taxon>Bacteria</taxon>
        <taxon>Bacillati</taxon>
        <taxon>Actinomycetota</taxon>
        <taxon>Actinomycetes</taxon>
        <taxon>Jiangellales</taxon>
        <taxon>Jiangellaceae</taxon>
        <taxon>Phytoactinopolyspora</taxon>
    </lineage>
</organism>
<dbReference type="EMBL" id="QMIG01000005">
    <property type="protein sequence ID" value="RAW15630.1"/>
    <property type="molecule type" value="Genomic_DNA"/>
</dbReference>
<keyword evidence="3" id="KW-1185">Reference proteome</keyword>
<gene>
    <name evidence="2" type="ORF">DPM12_08245</name>
</gene>
<name>A0A329QT88_9ACTN</name>
<protein>
    <submittedName>
        <fullName evidence="2">Uncharacterized protein</fullName>
    </submittedName>
</protein>
<dbReference type="SUPFAM" id="SSF82171">
    <property type="entry name" value="DPP6 N-terminal domain-like"/>
    <property type="match status" value="1"/>
</dbReference>
<dbReference type="Proteomes" id="UP000250462">
    <property type="component" value="Unassembled WGS sequence"/>
</dbReference>
<dbReference type="OrthoDB" id="5176683at2"/>